<sequence length="108" mass="12694">MPKFFFLLAPEFFANSFFFGLTFHVFFFTNVFFCFVTLLIHGLLRSSSAFLCFFTFLFSTVFFCSGFFGFFLNFPFPLLDPHSHTRASSFSSSVYKYINLGLFFFVLR</sequence>
<name>A0A8D8GV65_CULPI</name>
<dbReference type="AlphaFoldDB" id="A0A8D8GV65"/>
<feature type="transmembrane region" description="Helical" evidence="1">
    <location>
        <begin position="12"/>
        <end position="38"/>
    </location>
</feature>
<evidence type="ECO:0000313" key="2">
    <source>
        <dbReference type="EMBL" id="CAG6524007.1"/>
    </source>
</evidence>
<organism evidence="2">
    <name type="scientific">Culex pipiens</name>
    <name type="common">House mosquito</name>
    <dbReference type="NCBI Taxonomy" id="7175"/>
    <lineage>
        <taxon>Eukaryota</taxon>
        <taxon>Metazoa</taxon>
        <taxon>Ecdysozoa</taxon>
        <taxon>Arthropoda</taxon>
        <taxon>Hexapoda</taxon>
        <taxon>Insecta</taxon>
        <taxon>Pterygota</taxon>
        <taxon>Neoptera</taxon>
        <taxon>Endopterygota</taxon>
        <taxon>Diptera</taxon>
        <taxon>Nematocera</taxon>
        <taxon>Culicoidea</taxon>
        <taxon>Culicidae</taxon>
        <taxon>Culicinae</taxon>
        <taxon>Culicini</taxon>
        <taxon>Culex</taxon>
        <taxon>Culex</taxon>
    </lineage>
</organism>
<proteinExistence type="predicted"/>
<dbReference type="EMBL" id="HBUE01294612">
    <property type="protein sequence ID" value="CAG6575682.1"/>
    <property type="molecule type" value="Transcribed_RNA"/>
</dbReference>
<dbReference type="EMBL" id="HBUE01188814">
    <property type="protein sequence ID" value="CAG6524007.1"/>
    <property type="molecule type" value="Transcribed_RNA"/>
</dbReference>
<feature type="transmembrane region" description="Helical" evidence="1">
    <location>
        <begin position="50"/>
        <end position="70"/>
    </location>
</feature>
<reference evidence="2" key="1">
    <citation type="submission" date="2021-05" db="EMBL/GenBank/DDBJ databases">
        <authorList>
            <person name="Alioto T."/>
            <person name="Alioto T."/>
            <person name="Gomez Garrido J."/>
        </authorList>
    </citation>
    <scope>NUCLEOTIDE SEQUENCE</scope>
</reference>
<keyword evidence="1" id="KW-0812">Transmembrane</keyword>
<keyword evidence="1" id="KW-0472">Membrane</keyword>
<protein>
    <submittedName>
        <fullName evidence="2">(northern house mosquito) hypothetical protein</fullName>
    </submittedName>
</protein>
<accession>A0A8D8GV65</accession>
<keyword evidence="1" id="KW-1133">Transmembrane helix</keyword>
<evidence type="ECO:0000256" key="1">
    <source>
        <dbReference type="SAM" id="Phobius"/>
    </source>
</evidence>